<accession>A0A1F5YH11</accession>
<dbReference type="Proteomes" id="UP000178230">
    <property type="component" value="Unassembled WGS sequence"/>
</dbReference>
<gene>
    <name evidence="2" type="ORF">A2Y99_00190</name>
</gene>
<dbReference type="SUPFAM" id="SSF50249">
    <property type="entry name" value="Nucleic acid-binding proteins"/>
    <property type="match status" value="1"/>
</dbReference>
<feature type="domain" description="ChsH2 C-terminal OB-fold" evidence="1">
    <location>
        <begin position="20"/>
        <end position="75"/>
    </location>
</feature>
<evidence type="ECO:0000313" key="2">
    <source>
        <dbReference type="EMBL" id="OGF99444.1"/>
    </source>
</evidence>
<proteinExistence type="predicted"/>
<name>A0A1F5YH11_9BACT</name>
<protein>
    <recommendedName>
        <fullName evidence="1">ChsH2 C-terminal OB-fold domain-containing protein</fullName>
    </recommendedName>
</protein>
<comment type="caution">
    <text evidence="2">The sequence shown here is derived from an EMBL/GenBank/DDBJ whole genome shotgun (WGS) entry which is preliminary data.</text>
</comment>
<organism evidence="2 3">
    <name type="scientific">Candidatus Gottesmanbacteria bacterium RBG_13_37_7</name>
    <dbReference type="NCBI Taxonomy" id="1798369"/>
    <lineage>
        <taxon>Bacteria</taxon>
        <taxon>Candidatus Gottesmaniibacteriota</taxon>
    </lineage>
</organism>
<sequence length="100" mass="11650">MISPIKIWRNQKKVIKLLNLKGEIISWTKIYVPPSGFEGQAPYMVVIAGLENGRRYTAQLVDWEERHLVLGQKVKTILRRTRNTDEESIIPYGIKFKPIE</sequence>
<dbReference type="InterPro" id="IPR012340">
    <property type="entry name" value="NA-bd_OB-fold"/>
</dbReference>
<dbReference type="Pfam" id="PF01796">
    <property type="entry name" value="OB_ChsH2_C"/>
    <property type="match status" value="1"/>
</dbReference>
<evidence type="ECO:0000259" key="1">
    <source>
        <dbReference type="Pfam" id="PF01796"/>
    </source>
</evidence>
<dbReference type="EMBL" id="MFIY01000052">
    <property type="protein sequence ID" value="OGF99444.1"/>
    <property type="molecule type" value="Genomic_DNA"/>
</dbReference>
<dbReference type="InterPro" id="IPR002878">
    <property type="entry name" value="ChsH2_C"/>
</dbReference>
<dbReference type="AlphaFoldDB" id="A0A1F5YH11"/>
<evidence type="ECO:0000313" key="3">
    <source>
        <dbReference type="Proteomes" id="UP000178230"/>
    </source>
</evidence>
<reference evidence="2 3" key="1">
    <citation type="journal article" date="2016" name="Nat. Commun.">
        <title>Thousands of microbial genomes shed light on interconnected biogeochemical processes in an aquifer system.</title>
        <authorList>
            <person name="Anantharaman K."/>
            <person name="Brown C.T."/>
            <person name="Hug L.A."/>
            <person name="Sharon I."/>
            <person name="Castelle C.J."/>
            <person name="Probst A.J."/>
            <person name="Thomas B.C."/>
            <person name="Singh A."/>
            <person name="Wilkins M.J."/>
            <person name="Karaoz U."/>
            <person name="Brodie E.L."/>
            <person name="Williams K.H."/>
            <person name="Hubbard S.S."/>
            <person name="Banfield J.F."/>
        </authorList>
    </citation>
    <scope>NUCLEOTIDE SEQUENCE [LARGE SCALE GENOMIC DNA]</scope>
</reference>